<name>A0ABN1YXB3_9MICO</name>
<dbReference type="PIRSF" id="PIRSF015582">
    <property type="entry name" value="Cit_lyase_B"/>
    <property type="match status" value="1"/>
</dbReference>
<dbReference type="EMBL" id="BAAAKK010000005">
    <property type="protein sequence ID" value="GAA1424762.1"/>
    <property type="molecule type" value="Genomic_DNA"/>
</dbReference>
<dbReference type="Gene3D" id="3.20.20.60">
    <property type="entry name" value="Phosphoenolpyruvate-binding domains"/>
    <property type="match status" value="1"/>
</dbReference>
<dbReference type="GO" id="GO:0016829">
    <property type="term" value="F:lyase activity"/>
    <property type="evidence" value="ECO:0007669"/>
    <property type="project" value="UniProtKB-KW"/>
</dbReference>
<proteinExistence type="predicted"/>
<comment type="cofactor">
    <cofactor evidence="1">
        <name>Mg(2+)</name>
        <dbReference type="ChEBI" id="CHEBI:18420"/>
    </cofactor>
</comment>
<evidence type="ECO:0000313" key="6">
    <source>
        <dbReference type="Proteomes" id="UP001501266"/>
    </source>
</evidence>
<evidence type="ECO:0000259" key="4">
    <source>
        <dbReference type="Pfam" id="PF03328"/>
    </source>
</evidence>
<dbReference type="InterPro" id="IPR040442">
    <property type="entry name" value="Pyrv_kinase-like_dom_sf"/>
</dbReference>
<sequence length="291" mass="31105">MGFDRLEHVPRPDISPVIARSWLLVPASRPELFEIAQESEADAIIIDIEDAVAAKDKVQARADTVAWLSSGHRAWVRINDAASEFWSTDCAALRDVPGLEGVMLAKTESASHVNDTADRLPEGMRILALVETARGVLHVEQIASAPSTFRIAFGTGDFKRDTATGEDPVALAYARSQLVINSRAARLPAPIDGPTLSADALAEGTRLSKEMGMSGKLCLTHTQAPTINAGLAPSPEDVAWAHGFVRAFEESGGKITDGSDLPRLARAQKIQTQARDFGIEAAAAELGSLNY</sequence>
<keyword evidence="6" id="KW-1185">Reference proteome</keyword>
<keyword evidence="2" id="KW-0479">Metal-binding</keyword>
<dbReference type="RefSeq" id="WP_425545742.1">
    <property type="nucleotide sequence ID" value="NZ_BAAAKK010000005.1"/>
</dbReference>
<keyword evidence="5" id="KW-0456">Lyase</keyword>
<gene>
    <name evidence="5" type="ORF">GCM10009640_21690</name>
</gene>
<dbReference type="PANTHER" id="PTHR32308">
    <property type="entry name" value="LYASE BETA SUBUNIT, PUTATIVE (AFU_ORTHOLOGUE AFUA_4G13030)-RELATED"/>
    <property type="match status" value="1"/>
</dbReference>
<dbReference type="InterPro" id="IPR005000">
    <property type="entry name" value="Aldolase/citrate-lyase_domain"/>
</dbReference>
<reference evidence="5 6" key="1">
    <citation type="journal article" date="2019" name="Int. J. Syst. Evol. Microbiol.">
        <title>The Global Catalogue of Microorganisms (GCM) 10K type strain sequencing project: providing services to taxonomists for standard genome sequencing and annotation.</title>
        <authorList>
            <consortium name="The Broad Institute Genomics Platform"/>
            <consortium name="The Broad Institute Genome Sequencing Center for Infectious Disease"/>
            <person name="Wu L."/>
            <person name="Ma J."/>
        </authorList>
    </citation>
    <scope>NUCLEOTIDE SEQUENCE [LARGE SCALE GENOMIC DNA]</scope>
    <source>
        <strain evidence="5 6">JCM 12398</strain>
    </source>
</reference>
<dbReference type="Proteomes" id="UP001501266">
    <property type="component" value="Unassembled WGS sequence"/>
</dbReference>
<dbReference type="PANTHER" id="PTHR32308:SF10">
    <property type="entry name" value="CITRATE LYASE SUBUNIT BETA"/>
    <property type="match status" value="1"/>
</dbReference>
<evidence type="ECO:0000256" key="3">
    <source>
        <dbReference type="ARBA" id="ARBA00022842"/>
    </source>
</evidence>
<protein>
    <submittedName>
        <fullName evidence="5">CoA ester lyase</fullName>
    </submittedName>
</protein>
<dbReference type="InterPro" id="IPR015813">
    <property type="entry name" value="Pyrv/PenolPyrv_kinase-like_dom"/>
</dbReference>
<comment type="caution">
    <text evidence="5">The sequence shown here is derived from an EMBL/GenBank/DDBJ whole genome shotgun (WGS) entry which is preliminary data.</text>
</comment>
<evidence type="ECO:0000256" key="2">
    <source>
        <dbReference type="ARBA" id="ARBA00022723"/>
    </source>
</evidence>
<feature type="domain" description="HpcH/HpaI aldolase/citrate lyase" evidence="4">
    <location>
        <begin position="20"/>
        <end position="218"/>
    </location>
</feature>
<evidence type="ECO:0000313" key="5">
    <source>
        <dbReference type="EMBL" id="GAA1424762.1"/>
    </source>
</evidence>
<accession>A0ABN1YXB3</accession>
<keyword evidence="3" id="KW-0460">Magnesium</keyword>
<organism evidence="5 6">
    <name type="scientific">Agrococcus citreus</name>
    <dbReference type="NCBI Taxonomy" id="84643"/>
    <lineage>
        <taxon>Bacteria</taxon>
        <taxon>Bacillati</taxon>
        <taxon>Actinomycetota</taxon>
        <taxon>Actinomycetes</taxon>
        <taxon>Micrococcales</taxon>
        <taxon>Microbacteriaceae</taxon>
        <taxon>Agrococcus</taxon>
    </lineage>
</organism>
<dbReference type="SUPFAM" id="SSF51621">
    <property type="entry name" value="Phosphoenolpyruvate/pyruvate domain"/>
    <property type="match status" value="1"/>
</dbReference>
<dbReference type="InterPro" id="IPR011206">
    <property type="entry name" value="Citrate_lyase_beta/mcl1/mcl2"/>
</dbReference>
<dbReference type="Pfam" id="PF03328">
    <property type="entry name" value="HpcH_HpaI"/>
    <property type="match status" value="1"/>
</dbReference>
<evidence type="ECO:0000256" key="1">
    <source>
        <dbReference type="ARBA" id="ARBA00001946"/>
    </source>
</evidence>